<dbReference type="AlphaFoldDB" id="A0A554VCB7"/>
<evidence type="ECO:0000313" key="2">
    <source>
        <dbReference type="Proteomes" id="UP000318833"/>
    </source>
</evidence>
<comment type="caution">
    <text evidence="1">The sequence shown here is derived from an EMBL/GenBank/DDBJ whole genome shotgun (WGS) entry which is preliminary data.</text>
</comment>
<gene>
    <name evidence="1" type="ORF">FOF46_26375</name>
</gene>
<dbReference type="Proteomes" id="UP000318833">
    <property type="component" value="Unassembled WGS sequence"/>
</dbReference>
<reference evidence="1 2" key="1">
    <citation type="submission" date="2019-07" db="EMBL/GenBank/DDBJ databases">
        <title>The draft genome sequence of Aquimarina algiphila M91.</title>
        <authorList>
            <person name="Meng X."/>
        </authorList>
    </citation>
    <scope>NUCLEOTIDE SEQUENCE [LARGE SCALE GENOMIC DNA]</scope>
    <source>
        <strain evidence="1 2">M91</strain>
    </source>
</reference>
<organism evidence="1 2">
    <name type="scientific">Aquimarina algiphila</name>
    <dbReference type="NCBI Taxonomy" id="2047982"/>
    <lineage>
        <taxon>Bacteria</taxon>
        <taxon>Pseudomonadati</taxon>
        <taxon>Bacteroidota</taxon>
        <taxon>Flavobacteriia</taxon>
        <taxon>Flavobacteriales</taxon>
        <taxon>Flavobacteriaceae</taxon>
        <taxon>Aquimarina</taxon>
    </lineage>
</organism>
<sequence length="179" mass="20946">MERLPKKFTDRIDRERGLNVIPIKQDEKKEPENKVFDRSTMVEQSCFKLGKGEFKYPHSIKIHLNGGDTTKSMDYMHLRDKHYDRDAGIILFYNNATVTIYGEDLDELYRHLDNRKVAAISVYEKSSLQTKEASKENTKVAIVTEINVKYKDKDIEQEIEEMRQNAFKNKNQSGNGHSR</sequence>
<dbReference type="RefSeq" id="WP_143918532.1">
    <property type="nucleotide sequence ID" value="NZ_CANMXV010000057.1"/>
</dbReference>
<proteinExistence type="predicted"/>
<dbReference type="EMBL" id="VLNR01000082">
    <property type="protein sequence ID" value="TSE04355.1"/>
    <property type="molecule type" value="Genomic_DNA"/>
</dbReference>
<dbReference type="OrthoDB" id="1115230at2"/>
<keyword evidence="2" id="KW-1185">Reference proteome</keyword>
<accession>A0A554VCB7</accession>
<name>A0A554VCB7_9FLAO</name>
<protein>
    <submittedName>
        <fullName evidence="1">Uncharacterized protein</fullName>
    </submittedName>
</protein>
<evidence type="ECO:0000313" key="1">
    <source>
        <dbReference type="EMBL" id="TSE04355.1"/>
    </source>
</evidence>